<reference evidence="2" key="1">
    <citation type="journal article" date="2023" name="Hortic. Res.">
        <title>A chromosome-level phased genome enabling allele-level studies in sweet orange: a case study on citrus Huanglongbing tolerance.</title>
        <authorList>
            <person name="Wu B."/>
            <person name="Yu Q."/>
            <person name="Deng Z."/>
            <person name="Duan Y."/>
            <person name="Luo F."/>
            <person name="Gmitter F. Jr."/>
        </authorList>
    </citation>
    <scope>NUCLEOTIDE SEQUENCE [LARGE SCALE GENOMIC DNA]</scope>
    <source>
        <strain evidence="2">cv. Valencia</strain>
    </source>
</reference>
<keyword evidence="2" id="KW-1185">Reference proteome</keyword>
<comment type="caution">
    <text evidence="1">The sequence shown here is derived from an EMBL/GenBank/DDBJ whole genome shotgun (WGS) entry which is preliminary data.</text>
</comment>
<gene>
    <name evidence="1" type="ORF">KPL71_017512</name>
</gene>
<sequence>MSILFYKLNGFNEPSLKHVFIASLPSELQHDLQRKLIATNLSIADISLGKIFQMAMLCLDKIYEQKEFFKDLMEDKKSFSQACKKPYLKIECKDEKKCVCPTKKKRHFQKHFHRKSSSKKPLRYFRKKDASQYRKKKHNRCFICKKRGHFARNCPHKSAKVVRLIQHLQHSSLLSENEDVESNFSEQSEQDDQTPFTIAESSDYEDISVISTVQTINHVSATPRPSLKMSILPSKFHKLVPVIGFIDTGADTSMIDPSVLPSDCWEKHLKLF</sequence>
<organism evidence="1 2">
    <name type="scientific">Citrus sinensis</name>
    <name type="common">Sweet orange</name>
    <name type="synonym">Citrus aurantium var. sinensis</name>
    <dbReference type="NCBI Taxonomy" id="2711"/>
    <lineage>
        <taxon>Eukaryota</taxon>
        <taxon>Viridiplantae</taxon>
        <taxon>Streptophyta</taxon>
        <taxon>Embryophyta</taxon>
        <taxon>Tracheophyta</taxon>
        <taxon>Spermatophyta</taxon>
        <taxon>Magnoliopsida</taxon>
        <taxon>eudicotyledons</taxon>
        <taxon>Gunneridae</taxon>
        <taxon>Pentapetalae</taxon>
        <taxon>rosids</taxon>
        <taxon>malvids</taxon>
        <taxon>Sapindales</taxon>
        <taxon>Rutaceae</taxon>
        <taxon>Aurantioideae</taxon>
        <taxon>Citrus</taxon>
    </lineage>
</organism>
<evidence type="ECO:0000313" key="1">
    <source>
        <dbReference type="EMBL" id="KAH9734800.1"/>
    </source>
</evidence>
<dbReference type="EMBL" id="CM039175">
    <property type="protein sequence ID" value="KAH9734800.1"/>
    <property type="molecule type" value="Genomic_DNA"/>
</dbReference>
<evidence type="ECO:0000313" key="2">
    <source>
        <dbReference type="Proteomes" id="UP000829398"/>
    </source>
</evidence>
<dbReference type="Proteomes" id="UP000829398">
    <property type="component" value="Chromosome 6"/>
</dbReference>
<protein>
    <submittedName>
        <fullName evidence="1">Uncharacterized protein</fullName>
    </submittedName>
</protein>
<name>A0ACB8JSN4_CITSI</name>
<proteinExistence type="predicted"/>
<accession>A0ACB8JSN4</accession>